<dbReference type="InterPro" id="IPR003594">
    <property type="entry name" value="HATPase_dom"/>
</dbReference>
<evidence type="ECO:0000256" key="10">
    <source>
        <dbReference type="ARBA" id="ARBA00022989"/>
    </source>
</evidence>
<evidence type="ECO:0000256" key="6">
    <source>
        <dbReference type="ARBA" id="ARBA00022692"/>
    </source>
</evidence>
<dbReference type="GO" id="GO:0006355">
    <property type="term" value="P:regulation of DNA-templated transcription"/>
    <property type="evidence" value="ECO:0007669"/>
    <property type="project" value="InterPro"/>
</dbReference>
<reference evidence="17 18" key="1">
    <citation type="submission" date="2019-11" db="EMBL/GenBank/DDBJ databases">
        <authorList>
            <person name="Zheng R.K."/>
            <person name="Sun C.M."/>
        </authorList>
    </citation>
    <scope>NUCLEOTIDE SEQUENCE [LARGE SCALE GENOMIC DNA]</scope>
    <source>
        <strain evidence="17 18">SRB007</strain>
    </source>
</reference>
<evidence type="ECO:0000313" key="18">
    <source>
        <dbReference type="Proteomes" id="UP000428328"/>
    </source>
</evidence>
<dbReference type="PANTHER" id="PTHR45339">
    <property type="entry name" value="HYBRID SIGNAL TRANSDUCTION HISTIDINE KINASE J"/>
    <property type="match status" value="1"/>
</dbReference>
<dbReference type="AlphaFoldDB" id="A0A6I6JNW5"/>
<evidence type="ECO:0000256" key="3">
    <source>
        <dbReference type="ARBA" id="ARBA00012438"/>
    </source>
</evidence>
<dbReference type="InterPro" id="IPR013656">
    <property type="entry name" value="PAS_4"/>
</dbReference>
<dbReference type="SUPFAM" id="SSF55874">
    <property type="entry name" value="ATPase domain of HSP90 chaperone/DNA topoisomerase II/histidine kinase"/>
    <property type="match status" value="1"/>
</dbReference>
<dbReference type="InterPro" id="IPR036890">
    <property type="entry name" value="HATPase_C_sf"/>
</dbReference>
<evidence type="ECO:0000256" key="7">
    <source>
        <dbReference type="ARBA" id="ARBA00022741"/>
    </source>
</evidence>
<dbReference type="Proteomes" id="UP000428328">
    <property type="component" value="Chromosome"/>
</dbReference>
<dbReference type="InterPro" id="IPR003661">
    <property type="entry name" value="HisK_dim/P_dom"/>
</dbReference>
<keyword evidence="6" id="KW-0812">Transmembrane</keyword>
<evidence type="ECO:0000256" key="9">
    <source>
        <dbReference type="ARBA" id="ARBA00022840"/>
    </source>
</evidence>
<dbReference type="EC" id="2.7.13.3" evidence="3"/>
<feature type="domain" description="Histidine kinase" evidence="13">
    <location>
        <begin position="810"/>
        <end position="1033"/>
    </location>
</feature>
<feature type="domain" description="PAC" evidence="16">
    <location>
        <begin position="487"/>
        <end position="539"/>
    </location>
</feature>
<dbReference type="InterPro" id="IPR001610">
    <property type="entry name" value="PAC"/>
</dbReference>
<dbReference type="Gene3D" id="1.10.287.130">
    <property type="match status" value="1"/>
</dbReference>
<dbReference type="GO" id="GO:0000155">
    <property type="term" value="F:phosphorelay sensor kinase activity"/>
    <property type="evidence" value="ECO:0007669"/>
    <property type="project" value="InterPro"/>
</dbReference>
<dbReference type="SMART" id="SM00388">
    <property type="entry name" value="HisKA"/>
    <property type="match status" value="1"/>
</dbReference>
<organism evidence="17 18">
    <name type="scientific">Pseudodesulfovibrio cashew</name>
    <dbReference type="NCBI Taxonomy" id="2678688"/>
    <lineage>
        <taxon>Bacteria</taxon>
        <taxon>Pseudomonadati</taxon>
        <taxon>Thermodesulfobacteriota</taxon>
        <taxon>Desulfovibrionia</taxon>
        <taxon>Desulfovibrionales</taxon>
        <taxon>Desulfovibrionaceae</taxon>
    </lineage>
</organism>
<dbReference type="SMART" id="SM00086">
    <property type="entry name" value="PAC"/>
    <property type="match status" value="3"/>
</dbReference>
<dbReference type="SMART" id="SM00448">
    <property type="entry name" value="REC"/>
    <property type="match status" value="1"/>
</dbReference>
<protein>
    <recommendedName>
        <fullName evidence="3">histidine kinase</fullName>
        <ecNumber evidence="3">2.7.13.3</ecNumber>
    </recommendedName>
</protein>
<dbReference type="Gene3D" id="2.10.70.100">
    <property type="match status" value="1"/>
</dbReference>
<evidence type="ECO:0000256" key="11">
    <source>
        <dbReference type="ARBA" id="ARBA00023136"/>
    </source>
</evidence>
<dbReference type="Pfam" id="PF00072">
    <property type="entry name" value="Response_reg"/>
    <property type="match status" value="1"/>
</dbReference>
<dbReference type="CDD" id="cd16922">
    <property type="entry name" value="HATPase_EvgS-ArcB-TorS-like"/>
    <property type="match status" value="1"/>
</dbReference>
<dbReference type="GO" id="GO:0005524">
    <property type="term" value="F:ATP binding"/>
    <property type="evidence" value="ECO:0007669"/>
    <property type="project" value="UniProtKB-KW"/>
</dbReference>
<dbReference type="CDD" id="cd00082">
    <property type="entry name" value="HisKA"/>
    <property type="match status" value="1"/>
</dbReference>
<feature type="domain" description="PAS" evidence="15">
    <location>
        <begin position="169"/>
        <end position="232"/>
    </location>
</feature>
<dbReference type="Pfam" id="PF08448">
    <property type="entry name" value="PAS_4"/>
    <property type="match status" value="1"/>
</dbReference>
<dbReference type="Gene3D" id="3.30.450.20">
    <property type="entry name" value="PAS domain"/>
    <property type="match status" value="4"/>
</dbReference>
<gene>
    <name evidence="17" type="ORF">GM415_03995</name>
</gene>
<keyword evidence="4 12" id="KW-0597">Phosphoprotein</keyword>
<dbReference type="SMART" id="SM00091">
    <property type="entry name" value="PAS"/>
    <property type="match status" value="3"/>
</dbReference>
<dbReference type="SUPFAM" id="SSF55785">
    <property type="entry name" value="PYP-like sensor domain (PAS domain)"/>
    <property type="match status" value="4"/>
</dbReference>
<dbReference type="PROSITE" id="PS50110">
    <property type="entry name" value="RESPONSE_REGULATORY"/>
    <property type="match status" value="1"/>
</dbReference>
<evidence type="ECO:0000256" key="12">
    <source>
        <dbReference type="PROSITE-ProRule" id="PRU00169"/>
    </source>
</evidence>
<dbReference type="InterPro" id="IPR035965">
    <property type="entry name" value="PAS-like_dom_sf"/>
</dbReference>
<sequence>MRTELFFDQYVFLRLHLASPFSVMMTASAICGQCLVPRILPECNFTDLRGWVTCLNLLQYQVWARWRNFVKASPEFSGRVGRGNGAPDLLRLPEYARKAAFHCVRRPFLAGELKVITAQRSYLLYWLIPCDRFSNRVEGWCCMAKKSDHELGKSGPPGTGEDGDVASGLFDHVPMPYQSLDAEGRLRDVNQAWLEMLGYPRDTVAGTPFETLLTTQSLGLFREAFPLLLAGEEVTGLELILIHRLGSRVLVSLDIRVSPGPEGEFSLAHCVLCDITEQRRSEKRLAASEQRFRGLFETSIDGIIYIDAEATILDVNPAFCKMLGMTRDGLLGKNGRDVIVPGGAEEVRELHKRELRGERFDGDIRLELVHANGHRIPVSIRFWSVPGITSSIKGTWVMVKDISRTIKAEEALLRSESQYRRIVETANEGIIGLDASLRIVFANQVLANFLDFERHELLGRPVRDVLPPEESEGLLRRLAMREADAETRYECPFVRKDGARVWGLVSASRLLSESGESTGSFAMIADITKRKQAEGALRRSSDLLNEVQRISRTGGWDVDMVNGEVYWTNEQCRLHGVKPGLNPGSVDRIVSTYVHPDDQESVHRHWRVVLEEKIPDEVEYRVVKRDGSKAVFHKKSIPDLDAQGNVYRVYGSTRDVTLERQAALELEESHRRMLTILDGMDADICVSDVDGYDILFINKHMREKFGTPLSGEKCFSRFRRNPIPCSNCPKTRLLDDDGVPVETLIRESFNRVTQRWTLNHDRAIEWLEGKLVHMHMAADITALKEMEEELKHAMCEAEAANVAKNEFLANMSHEIRTPLNGLLGMLQILQFSDLDEEQRESLGTAVNSGRNLLQILNDILDLSKIESGMMEFEEEAMELGELLESVNSVFRHLAGLRGVDLQWCLDDSRPCHFLADKGRLRQILFNLVGNAIKFTESGSVVVEAYPLEATFEDGLQRVLFIVTDTGIGIPEDKIERVFDPFTQVDGSSSRRYQGTGLGLSIVRRLVTLMGGSISVSSMVNEGTSVAFTVLLRSSDAPLPRHLEKAGAGDFRSGLSILVAEDEYVNRLVARRLLHRLGHTATCVEDGEKAVELLRSHTFDCVLTDIQMPGMDGLETTRVIREELGLNIPVVALTAHAMKGDRTRFLEAGMNGYIAKPFEMHDLEDELRRVLENGRGGAQ</sequence>
<evidence type="ECO:0000256" key="5">
    <source>
        <dbReference type="ARBA" id="ARBA00022679"/>
    </source>
</evidence>
<comment type="subcellular location">
    <subcellularLocation>
        <location evidence="2">Membrane</location>
    </subcellularLocation>
</comment>
<keyword evidence="11" id="KW-0472">Membrane</keyword>
<dbReference type="CDD" id="cd17546">
    <property type="entry name" value="REC_hyHK_CKI1_RcsC-like"/>
    <property type="match status" value="1"/>
</dbReference>
<feature type="domain" description="PAC" evidence="16">
    <location>
        <begin position="616"/>
        <end position="668"/>
    </location>
</feature>
<evidence type="ECO:0000259" key="13">
    <source>
        <dbReference type="PROSITE" id="PS50109"/>
    </source>
</evidence>
<dbReference type="InterPro" id="IPR005467">
    <property type="entry name" value="His_kinase_dom"/>
</dbReference>
<dbReference type="Pfam" id="PF02518">
    <property type="entry name" value="HATPase_c"/>
    <property type="match status" value="1"/>
</dbReference>
<dbReference type="SUPFAM" id="SSF52172">
    <property type="entry name" value="CheY-like"/>
    <property type="match status" value="1"/>
</dbReference>
<dbReference type="InterPro" id="IPR011006">
    <property type="entry name" value="CheY-like_superfamily"/>
</dbReference>
<dbReference type="Gene3D" id="3.40.50.2300">
    <property type="match status" value="1"/>
</dbReference>
<dbReference type="FunFam" id="1.10.287.130:FF:000004">
    <property type="entry name" value="Ethylene receptor 1"/>
    <property type="match status" value="1"/>
</dbReference>
<dbReference type="InterPro" id="IPR001789">
    <property type="entry name" value="Sig_transdc_resp-reg_receiver"/>
</dbReference>
<name>A0A6I6JNW5_9BACT</name>
<dbReference type="NCBIfam" id="TIGR00229">
    <property type="entry name" value="sensory_box"/>
    <property type="match status" value="3"/>
</dbReference>
<keyword evidence="8" id="KW-0418">Kinase</keyword>
<keyword evidence="7" id="KW-0547">Nucleotide-binding</keyword>
<feature type="domain" description="PAS" evidence="15">
    <location>
        <begin position="415"/>
        <end position="478"/>
    </location>
</feature>
<evidence type="ECO:0000256" key="4">
    <source>
        <dbReference type="ARBA" id="ARBA00022553"/>
    </source>
</evidence>
<dbReference type="Pfam" id="PF00989">
    <property type="entry name" value="PAS"/>
    <property type="match status" value="2"/>
</dbReference>
<dbReference type="PANTHER" id="PTHR45339:SF3">
    <property type="entry name" value="HISTIDINE KINASE"/>
    <property type="match status" value="1"/>
</dbReference>
<feature type="modified residue" description="4-aspartylphosphate" evidence="12">
    <location>
        <position position="1104"/>
    </location>
</feature>
<dbReference type="SMART" id="SM00387">
    <property type="entry name" value="HATPase_c"/>
    <property type="match status" value="1"/>
</dbReference>
<dbReference type="Pfam" id="PF08447">
    <property type="entry name" value="PAS_3"/>
    <property type="match status" value="1"/>
</dbReference>
<evidence type="ECO:0000256" key="2">
    <source>
        <dbReference type="ARBA" id="ARBA00004370"/>
    </source>
</evidence>
<dbReference type="SUPFAM" id="SSF47384">
    <property type="entry name" value="Homodimeric domain of signal transducing histidine kinase"/>
    <property type="match status" value="1"/>
</dbReference>
<dbReference type="InterPro" id="IPR013655">
    <property type="entry name" value="PAS_fold_3"/>
</dbReference>
<accession>A0A6I6JNW5</accession>
<keyword evidence="10" id="KW-1133">Transmembrane helix</keyword>
<feature type="domain" description="PAC" evidence="16">
    <location>
        <begin position="235"/>
        <end position="287"/>
    </location>
</feature>
<dbReference type="PROSITE" id="PS50109">
    <property type="entry name" value="HIS_KIN"/>
    <property type="match status" value="1"/>
</dbReference>
<dbReference type="CDD" id="cd00130">
    <property type="entry name" value="PAS"/>
    <property type="match status" value="3"/>
</dbReference>
<comment type="catalytic activity">
    <reaction evidence="1">
        <text>ATP + protein L-histidine = ADP + protein N-phospho-L-histidine.</text>
        <dbReference type="EC" id="2.7.13.3"/>
    </reaction>
</comment>
<dbReference type="PRINTS" id="PR00344">
    <property type="entry name" value="BCTRLSENSOR"/>
</dbReference>
<keyword evidence="18" id="KW-1185">Reference proteome</keyword>
<dbReference type="InterPro" id="IPR004358">
    <property type="entry name" value="Sig_transdc_His_kin-like_C"/>
</dbReference>
<evidence type="ECO:0000259" key="16">
    <source>
        <dbReference type="PROSITE" id="PS50113"/>
    </source>
</evidence>
<keyword evidence="9" id="KW-0067">ATP-binding</keyword>
<keyword evidence="5" id="KW-0808">Transferase</keyword>
<dbReference type="EMBL" id="CP046400">
    <property type="protein sequence ID" value="QGY39314.1"/>
    <property type="molecule type" value="Genomic_DNA"/>
</dbReference>
<dbReference type="Pfam" id="PF00512">
    <property type="entry name" value="HisKA"/>
    <property type="match status" value="1"/>
</dbReference>
<dbReference type="InterPro" id="IPR000700">
    <property type="entry name" value="PAS-assoc_C"/>
</dbReference>
<evidence type="ECO:0000256" key="1">
    <source>
        <dbReference type="ARBA" id="ARBA00000085"/>
    </source>
</evidence>
<dbReference type="InterPro" id="IPR036097">
    <property type="entry name" value="HisK_dim/P_sf"/>
</dbReference>
<feature type="domain" description="Response regulatory" evidence="14">
    <location>
        <begin position="1055"/>
        <end position="1170"/>
    </location>
</feature>
<dbReference type="PROSITE" id="PS50112">
    <property type="entry name" value="PAS"/>
    <property type="match status" value="3"/>
</dbReference>
<evidence type="ECO:0000259" key="14">
    <source>
        <dbReference type="PROSITE" id="PS50110"/>
    </source>
</evidence>
<evidence type="ECO:0000259" key="15">
    <source>
        <dbReference type="PROSITE" id="PS50112"/>
    </source>
</evidence>
<proteinExistence type="predicted"/>
<dbReference type="Gene3D" id="3.30.565.10">
    <property type="entry name" value="Histidine kinase-like ATPase, C-terminal domain"/>
    <property type="match status" value="1"/>
</dbReference>
<dbReference type="GO" id="GO:0016020">
    <property type="term" value="C:membrane"/>
    <property type="evidence" value="ECO:0007669"/>
    <property type="project" value="UniProtKB-SubCell"/>
</dbReference>
<feature type="domain" description="PAS" evidence="15">
    <location>
        <begin position="288"/>
        <end position="358"/>
    </location>
</feature>
<evidence type="ECO:0000256" key="8">
    <source>
        <dbReference type="ARBA" id="ARBA00022777"/>
    </source>
</evidence>
<dbReference type="KEGG" id="psel:GM415_03995"/>
<dbReference type="InterPro" id="IPR000014">
    <property type="entry name" value="PAS"/>
</dbReference>
<evidence type="ECO:0000313" key="17">
    <source>
        <dbReference type="EMBL" id="QGY39314.1"/>
    </source>
</evidence>
<dbReference type="PROSITE" id="PS50113">
    <property type="entry name" value="PAC"/>
    <property type="match status" value="3"/>
</dbReference>
<dbReference type="InterPro" id="IPR013767">
    <property type="entry name" value="PAS_fold"/>
</dbReference>
<dbReference type="FunFam" id="3.30.565.10:FF:000010">
    <property type="entry name" value="Sensor histidine kinase RcsC"/>
    <property type="match status" value="1"/>
</dbReference>